<dbReference type="InterPro" id="IPR035906">
    <property type="entry name" value="MetI-like_sf"/>
</dbReference>
<evidence type="ECO:0000256" key="2">
    <source>
        <dbReference type="ARBA" id="ARBA00022692"/>
    </source>
</evidence>
<dbReference type="EMBL" id="CP036263">
    <property type="protein sequence ID" value="QDT00438.1"/>
    <property type="molecule type" value="Genomic_DNA"/>
</dbReference>
<keyword evidence="4 5" id="KW-0472">Membrane</keyword>
<dbReference type="AlphaFoldDB" id="A0A517N072"/>
<feature type="transmembrane region" description="Helical" evidence="5">
    <location>
        <begin position="169"/>
        <end position="192"/>
    </location>
</feature>
<keyword evidence="9" id="KW-1185">Reference proteome</keyword>
<evidence type="ECO:0000256" key="1">
    <source>
        <dbReference type="ARBA" id="ARBA00004651"/>
    </source>
</evidence>
<dbReference type="OrthoDB" id="9785113at2"/>
<dbReference type="KEGG" id="amob:HG15A2_37760"/>
<keyword evidence="6" id="KW-1003">Cell membrane</keyword>
<dbReference type="Gene3D" id="1.10.3720.10">
    <property type="entry name" value="MetI-like"/>
    <property type="match status" value="1"/>
</dbReference>
<sequence>MVSIAQPQSAEPQSACSVRLVTSGARRKVFEKLMHGLLMFCAVVSVITTVGIVLVLLSQALPFFGEVSLVEFFMGTEWTPLFKPQHFGILPLICGTMMVAAGSAAIAIPFGLGTAIYLSEYAKPVVRDVVKPALEILAGIPSVVFGYVAVVFISPLIKDWFPSAAYFNAANACLVVGIMILPMIVSLSEEVLRSVPRSLREAAYALGATKLDVTCGVVVPAALSGIVASFLLAISRAIGETMAVTLAAGATAHLTLNFFDSIQTMTAYIVEVSSGDIPTGSVEHSTIFAVGLTLFVMTLLINILAQWILSRMREEYE</sequence>
<keyword evidence="3 5" id="KW-1133">Transmembrane helix</keyword>
<keyword evidence="2 5" id="KW-0812">Transmembrane</keyword>
<evidence type="ECO:0000313" key="9">
    <source>
        <dbReference type="Proteomes" id="UP000319852"/>
    </source>
</evidence>
<dbReference type="GO" id="GO:0005886">
    <property type="term" value="C:plasma membrane"/>
    <property type="evidence" value="ECO:0007669"/>
    <property type="project" value="UniProtKB-SubCell"/>
</dbReference>
<feature type="domain" description="ABC transmembrane type-1" evidence="7">
    <location>
        <begin position="93"/>
        <end position="305"/>
    </location>
</feature>
<dbReference type="GO" id="GO:0006817">
    <property type="term" value="P:phosphate ion transport"/>
    <property type="evidence" value="ECO:0007669"/>
    <property type="project" value="UniProtKB-KW"/>
</dbReference>
<comment type="similarity">
    <text evidence="6">Belongs to the binding-protein-dependent transport system permease family. CysTW subfamily.</text>
</comment>
<evidence type="ECO:0000256" key="4">
    <source>
        <dbReference type="ARBA" id="ARBA00023136"/>
    </source>
</evidence>
<gene>
    <name evidence="8" type="primary">pstC</name>
    <name evidence="8" type="ORF">HG15A2_37760</name>
</gene>
<dbReference type="RefSeq" id="WP_145061946.1">
    <property type="nucleotide sequence ID" value="NZ_CP036263.1"/>
</dbReference>
<feature type="transmembrane region" description="Helical" evidence="5">
    <location>
        <begin position="36"/>
        <end position="57"/>
    </location>
</feature>
<feature type="transmembrane region" description="Helical" evidence="5">
    <location>
        <begin position="287"/>
        <end position="309"/>
    </location>
</feature>
<dbReference type="SUPFAM" id="SSF161098">
    <property type="entry name" value="MetI-like"/>
    <property type="match status" value="1"/>
</dbReference>
<dbReference type="Pfam" id="PF00528">
    <property type="entry name" value="BPD_transp_1"/>
    <property type="match status" value="1"/>
</dbReference>
<evidence type="ECO:0000313" key="8">
    <source>
        <dbReference type="EMBL" id="QDT00438.1"/>
    </source>
</evidence>
<comment type="function">
    <text evidence="6">Part of the binding-protein-dependent transport system for phosphate; probably responsible for the translocation of the substrate across the membrane.</text>
</comment>
<dbReference type="PANTHER" id="PTHR42727">
    <property type="entry name" value="PHOSPHATE TRANSPORT SYSTEM PERMEASE PROTEIN"/>
    <property type="match status" value="1"/>
</dbReference>
<feature type="transmembrane region" description="Helical" evidence="5">
    <location>
        <begin position="133"/>
        <end position="157"/>
    </location>
</feature>
<reference evidence="8 9" key="1">
    <citation type="submission" date="2019-02" db="EMBL/GenBank/DDBJ databases">
        <title>Deep-cultivation of Planctomycetes and their phenomic and genomic characterization uncovers novel biology.</title>
        <authorList>
            <person name="Wiegand S."/>
            <person name="Jogler M."/>
            <person name="Boedeker C."/>
            <person name="Pinto D."/>
            <person name="Vollmers J."/>
            <person name="Rivas-Marin E."/>
            <person name="Kohn T."/>
            <person name="Peeters S.H."/>
            <person name="Heuer A."/>
            <person name="Rast P."/>
            <person name="Oberbeckmann S."/>
            <person name="Bunk B."/>
            <person name="Jeske O."/>
            <person name="Meyerdierks A."/>
            <person name="Storesund J.E."/>
            <person name="Kallscheuer N."/>
            <person name="Luecker S."/>
            <person name="Lage O.M."/>
            <person name="Pohl T."/>
            <person name="Merkel B.J."/>
            <person name="Hornburger P."/>
            <person name="Mueller R.-W."/>
            <person name="Bruemmer F."/>
            <person name="Labrenz M."/>
            <person name="Spormann A.M."/>
            <person name="Op den Camp H."/>
            <person name="Overmann J."/>
            <person name="Amann R."/>
            <person name="Jetten M.S.M."/>
            <person name="Mascher T."/>
            <person name="Medema M.H."/>
            <person name="Devos D.P."/>
            <person name="Kaster A.-K."/>
            <person name="Ovreas L."/>
            <person name="Rohde M."/>
            <person name="Galperin M.Y."/>
            <person name="Jogler C."/>
        </authorList>
    </citation>
    <scope>NUCLEOTIDE SEQUENCE [LARGE SCALE GENOMIC DNA]</scope>
    <source>
        <strain evidence="8 9">HG15A2</strain>
    </source>
</reference>
<keyword evidence="6" id="KW-0592">Phosphate transport</keyword>
<comment type="subcellular location">
    <subcellularLocation>
        <location evidence="1 5">Cell membrane</location>
        <topology evidence="1 5">Multi-pass membrane protein</topology>
    </subcellularLocation>
</comment>
<evidence type="ECO:0000259" key="7">
    <source>
        <dbReference type="PROSITE" id="PS50928"/>
    </source>
</evidence>
<dbReference type="GO" id="GO:0005315">
    <property type="term" value="F:phosphate transmembrane transporter activity"/>
    <property type="evidence" value="ECO:0007669"/>
    <property type="project" value="InterPro"/>
</dbReference>
<dbReference type="Proteomes" id="UP000319852">
    <property type="component" value="Chromosome"/>
</dbReference>
<evidence type="ECO:0000256" key="3">
    <source>
        <dbReference type="ARBA" id="ARBA00022989"/>
    </source>
</evidence>
<dbReference type="InterPro" id="IPR011864">
    <property type="entry name" value="Phosphate_PstC"/>
</dbReference>
<dbReference type="InterPro" id="IPR000515">
    <property type="entry name" value="MetI-like"/>
</dbReference>
<organism evidence="8 9">
    <name type="scientific">Adhaeretor mobilis</name>
    <dbReference type="NCBI Taxonomy" id="1930276"/>
    <lineage>
        <taxon>Bacteria</taxon>
        <taxon>Pseudomonadati</taxon>
        <taxon>Planctomycetota</taxon>
        <taxon>Planctomycetia</taxon>
        <taxon>Pirellulales</taxon>
        <taxon>Lacipirellulaceae</taxon>
        <taxon>Adhaeretor</taxon>
    </lineage>
</organism>
<feature type="transmembrane region" description="Helical" evidence="5">
    <location>
        <begin position="89"/>
        <end position="112"/>
    </location>
</feature>
<accession>A0A517N072</accession>
<dbReference type="CDD" id="cd06261">
    <property type="entry name" value="TM_PBP2"/>
    <property type="match status" value="1"/>
</dbReference>
<name>A0A517N072_9BACT</name>
<proteinExistence type="inferred from homology"/>
<keyword evidence="5" id="KW-0813">Transport</keyword>
<evidence type="ECO:0000256" key="6">
    <source>
        <dbReference type="RuleBase" id="RU363054"/>
    </source>
</evidence>
<protein>
    <recommendedName>
        <fullName evidence="6">Phosphate transport system permease protein</fullName>
    </recommendedName>
</protein>
<dbReference type="PROSITE" id="PS50928">
    <property type="entry name" value="ABC_TM1"/>
    <property type="match status" value="1"/>
</dbReference>
<evidence type="ECO:0000256" key="5">
    <source>
        <dbReference type="RuleBase" id="RU363032"/>
    </source>
</evidence>
<dbReference type="PANTHER" id="PTHR42727:SF1">
    <property type="entry name" value="PHOSPHATE TRANSPORT SYSTEM PERMEASE"/>
    <property type="match status" value="1"/>
</dbReference>
<dbReference type="NCBIfam" id="TIGR02138">
    <property type="entry name" value="phosphate_pstC"/>
    <property type="match status" value="1"/>
</dbReference>
<feature type="transmembrane region" description="Helical" evidence="5">
    <location>
        <begin position="213"/>
        <end position="234"/>
    </location>
</feature>